<gene>
    <name evidence="2" type="ORF">AN964_03725</name>
</gene>
<comment type="caution">
    <text evidence="2">The sequence shown here is derived from an EMBL/GenBank/DDBJ whole genome shotgun (WGS) entry which is preliminary data.</text>
</comment>
<name>A0A0Q3WV33_9BACI</name>
<keyword evidence="1" id="KW-0472">Membrane</keyword>
<evidence type="ECO:0000313" key="3">
    <source>
        <dbReference type="Proteomes" id="UP000051888"/>
    </source>
</evidence>
<dbReference type="AlphaFoldDB" id="A0A0Q3WV33"/>
<feature type="transmembrane region" description="Helical" evidence="1">
    <location>
        <begin position="29"/>
        <end position="46"/>
    </location>
</feature>
<dbReference type="RefSeq" id="WP_055738420.1">
    <property type="nucleotide sequence ID" value="NZ_JAAIWL010000055.1"/>
</dbReference>
<dbReference type="EMBL" id="LJJC01000004">
    <property type="protein sequence ID" value="KQL52715.1"/>
    <property type="molecule type" value="Genomic_DNA"/>
</dbReference>
<dbReference type="PATRIC" id="fig|157838.3.peg.826"/>
<sequence length="92" mass="10340">MDNLKVFNLDEMNQTLTKNSRMEIRNNQVFTFVCGAFPLVTFPIILQRGQFVEITCMSGPITIRIGCGNQFNVRIAHFNLRAGQAVQVTCTG</sequence>
<dbReference type="Proteomes" id="UP000051888">
    <property type="component" value="Unassembled WGS sequence"/>
</dbReference>
<organism evidence="2 3">
    <name type="scientific">Heyndrickxia shackletonii</name>
    <dbReference type="NCBI Taxonomy" id="157838"/>
    <lineage>
        <taxon>Bacteria</taxon>
        <taxon>Bacillati</taxon>
        <taxon>Bacillota</taxon>
        <taxon>Bacilli</taxon>
        <taxon>Bacillales</taxon>
        <taxon>Bacillaceae</taxon>
        <taxon>Heyndrickxia</taxon>
    </lineage>
</organism>
<protein>
    <submittedName>
        <fullName evidence="2">Uncharacterized protein</fullName>
    </submittedName>
</protein>
<dbReference type="OrthoDB" id="2927394at2"/>
<evidence type="ECO:0000313" key="2">
    <source>
        <dbReference type="EMBL" id="KQL52715.1"/>
    </source>
</evidence>
<evidence type="ECO:0000256" key="1">
    <source>
        <dbReference type="SAM" id="Phobius"/>
    </source>
</evidence>
<keyword evidence="1" id="KW-1133">Transmembrane helix</keyword>
<keyword evidence="3" id="KW-1185">Reference proteome</keyword>
<proteinExistence type="predicted"/>
<keyword evidence="1" id="KW-0812">Transmembrane</keyword>
<accession>A0A0Q3WV33</accession>
<reference evidence="2 3" key="1">
    <citation type="submission" date="2015-09" db="EMBL/GenBank/DDBJ databases">
        <title>Genome sequencing project for genomic taxonomy and phylogenomics of Bacillus-like bacteria.</title>
        <authorList>
            <person name="Liu B."/>
            <person name="Wang J."/>
            <person name="Zhu Y."/>
            <person name="Liu G."/>
            <person name="Chen Q."/>
            <person name="Chen Z."/>
            <person name="Lan J."/>
            <person name="Che J."/>
            <person name="Ge C."/>
            <person name="Shi H."/>
            <person name="Pan Z."/>
            <person name="Liu X."/>
        </authorList>
    </citation>
    <scope>NUCLEOTIDE SEQUENCE [LARGE SCALE GENOMIC DNA]</scope>
    <source>
        <strain evidence="2 3">LMG 18435</strain>
    </source>
</reference>